<dbReference type="HAMAP" id="MF_01023">
    <property type="entry name" value="HisC_aminotrans_2"/>
    <property type="match status" value="1"/>
</dbReference>
<evidence type="ECO:0000256" key="8">
    <source>
        <dbReference type="ARBA" id="ARBA00047481"/>
    </source>
</evidence>
<evidence type="ECO:0000256" key="9">
    <source>
        <dbReference type="HAMAP-Rule" id="MF_01023"/>
    </source>
</evidence>
<comment type="catalytic activity">
    <reaction evidence="8 9">
        <text>L-histidinol phosphate + 2-oxoglutarate = 3-(imidazol-4-yl)-2-oxopropyl phosphate + L-glutamate</text>
        <dbReference type="Rhea" id="RHEA:23744"/>
        <dbReference type="ChEBI" id="CHEBI:16810"/>
        <dbReference type="ChEBI" id="CHEBI:29985"/>
        <dbReference type="ChEBI" id="CHEBI:57766"/>
        <dbReference type="ChEBI" id="CHEBI:57980"/>
        <dbReference type="EC" id="2.6.1.9"/>
    </reaction>
</comment>
<sequence>MSIDNRLWSTKAKNLSPYVPGEQPKHDNLVKLNTNENPYPPSPKAVMAMQAVLADEACALRLYPEPESDELRQTLADYHGLGLDEVFVGNGSDEVLALVFACFFMKQRPLLMPDISYSFYPVYADTFGVTTQSIPLKDDFSIDIKEYHQSCDGIILANPNAPTGRLLPIEDIKKLIAMHPDAVVVIDEAYIDYADDVKQASAVRLIRQFDNLVITQTFSKSRALAGLRVGMAFANPNLIAALMAMKNSFNSYPLDRLAQAGAKASVEDVAYFEDKRTQVIKLRKALTQDLQTLGFTVLPSAANFVFATLPNHQAADLSQALRQEGVIVRHFNQPRIKDYLRISVGTQAQNQRLIDVLTQILAKMD</sequence>
<name>A0A3A9SR30_MORCA</name>
<evidence type="ECO:0000256" key="4">
    <source>
        <dbReference type="ARBA" id="ARBA00011738"/>
    </source>
</evidence>
<dbReference type="InterPro" id="IPR004839">
    <property type="entry name" value="Aminotransferase_I/II_large"/>
</dbReference>
<keyword evidence="7 9" id="KW-0663">Pyridoxal phosphate</keyword>
<dbReference type="SUPFAM" id="SSF53383">
    <property type="entry name" value="PLP-dependent transferases"/>
    <property type="match status" value="1"/>
</dbReference>
<keyword evidence="9" id="KW-0028">Amino-acid biosynthesis</keyword>
<evidence type="ECO:0000256" key="7">
    <source>
        <dbReference type="ARBA" id="ARBA00022898"/>
    </source>
</evidence>
<comment type="cofactor">
    <cofactor evidence="1 9">
        <name>pyridoxal 5'-phosphate</name>
        <dbReference type="ChEBI" id="CHEBI:597326"/>
    </cofactor>
</comment>
<dbReference type="RefSeq" id="WP_003657349.1">
    <property type="nucleotide sequence ID" value="NZ_CP010900.1"/>
</dbReference>
<organism evidence="11 12">
    <name type="scientific">Moraxella catarrhalis</name>
    <name type="common">Branhamella catarrhalis</name>
    <dbReference type="NCBI Taxonomy" id="480"/>
    <lineage>
        <taxon>Bacteria</taxon>
        <taxon>Pseudomonadati</taxon>
        <taxon>Pseudomonadota</taxon>
        <taxon>Gammaproteobacteria</taxon>
        <taxon>Moraxellales</taxon>
        <taxon>Moraxellaceae</taxon>
        <taxon>Moraxella</taxon>
    </lineage>
</organism>
<dbReference type="Gene3D" id="3.40.640.10">
    <property type="entry name" value="Type I PLP-dependent aspartate aminotransferase-like (Major domain)"/>
    <property type="match status" value="1"/>
</dbReference>
<keyword evidence="6 9" id="KW-0808">Transferase</keyword>
<evidence type="ECO:0000256" key="2">
    <source>
        <dbReference type="ARBA" id="ARBA00005011"/>
    </source>
</evidence>
<evidence type="ECO:0000259" key="10">
    <source>
        <dbReference type="Pfam" id="PF00155"/>
    </source>
</evidence>
<dbReference type="UniPathway" id="UPA00031">
    <property type="reaction ID" value="UER00012"/>
</dbReference>
<evidence type="ECO:0000256" key="6">
    <source>
        <dbReference type="ARBA" id="ARBA00022679"/>
    </source>
</evidence>
<gene>
    <name evidence="9 11" type="primary">hisC</name>
    <name evidence="11" type="ORF">EJK53_2070</name>
</gene>
<dbReference type="InterPro" id="IPR050106">
    <property type="entry name" value="HistidinolP_aminotransfase"/>
</dbReference>
<evidence type="ECO:0000256" key="5">
    <source>
        <dbReference type="ARBA" id="ARBA00022576"/>
    </source>
</evidence>
<dbReference type="GO" id="GO:0000105">
    <property type="term" value="P:L-histidine biosynthetic process"/>
    <property type="evidence" value="ECO:0007669"/>
    <property type="project" value="UniProtKB-UniRule"/>
</dbReference>
<dbReference type="Pfam" id="PF00155">
    <property type="entry name" value="Aminotran_1_2"/>
    <property type="match status" value="1"/>
</dbReference>
<comment type="similarity">
    <text evidence="3 9">Belongs to the class-II pyridoxal-phosphate-dependent aminotransferase family. Histidinol-phosphate aminotransferase subfamily.</text>
</comment>
<dbReference type="NCBIfam" id="TIGR01141">
    <property type="entry name" value="hisC"/>
    <property type="match status" value="1"/>
</dbReference>
<keyword evidence="5 9" id="KW-0032">Aminotransferase</keyword>
<dbReference type="PROSITE" id="PS00599">
    <property type="entry name" value="AA_TRANSFER_CLASS_2"/>
    <property type="match status" value="1"/>
</dbReference>
<accession>A0A3A9SR30</accession>
<dbReference type="Gene3D" id="3.90.1150.10">
    <property type="entry name" value="Aspartate Aminotransferase, domain 1"/>
    <property type="match status" value="1"/>
</dbReference>
<dbReference type="InterPro" id="IPR015424">
    <property type="entry name" value="PyrdxlP-dep_Trfase"/>
</dbReference>
<reference evidence="11 12" key="1">
    <citation type="submission" date="2018-12" db="EMBL/GenBank/DDBJ databases">
        <title>Persistence of Moraxella catarrhalis in Chronic Obstructive Pulmonary Disease and Regulation of the Hag/MID Adhesin.</title>
        <authorList>
            <person name="Murphy T."/>
            <person name="Zhao X."/>
            <person name="Vyas G."/>
            <person name="Aluvathingal J."/>
            <person name="Nadendla S."/>
            <person name="Tallon L."/>
            <person name="Tettelin H."/>
        </authorList>
    </citation>
    <scope>NUCLEOTIDE SEQUENCE [LARGE SCALE GENOMIC DNA]</scope>
    <source>
        <strain evidence="11 12">46P58B1</strain>
    </source>
</reference>
<feature type="modified residue" description="N6-(pyridoxal phosphate)lysine" evidence="9">
    <location>
        <position position="220"/>
    </location>
</feature>
<dbReference type="EC" id="2.6.1.9" evidence="9"/>
<dbReference type="EMBL" id="CP034662">
    <property type="protein sequence ID" value="AZQ92413.1"/>
    <property type="molecule type" value="Genomic_DNA"/>
</dbReference>
<proteinExistence type="inferred from homology"/>
<keyword evidence="9" id="KW-0368">Histidine biosynthesis</keyword>
<dbReference type="InterPro" id="IPR005861">
    <property type="entry name" value="HisP_aminotrans"/>
</dbReference>
<dbReference type="Proteomes" id="UP000280228">
    <property type="component" value="Chromosome"/>
</dbReference>
<dbReference type="PANTHER" id="PTHR43643">
    <property type="entry name" value="HISTIDINOL-PHOSPHATE AMINOTRANSFERASE 2"/>
    <property type="match status" value="1"/>
</dbReference>
<protein>
    <recommendedName>
        <fullName evidence="9">Histidinol-phosphate aminotransferase</fullName>
        <ecNumber evidence="9">2.6.1.9</ecNumber>
    </recommendedName>
    <alternativeName>
        <fullName evidence="9">Imidazole acetol-phosphate transaminase</fullName>
    </alternativeName>
</protein>
<comment type="subunit">
    <text evidence="4 9">Homodimer.</text>
</comment>
<evidence type="ECO:0000256" key="1">
    <source>
        <dbReference type="ARBA" id="ARBA00001933"/>
    </source>
</evidence>
<dbReference type="InterPro" id="IPR001917">
    <property type="entry name" value="Aminotrans_II_pyridoxalP_BS"/>
</dbReference>
<evidence type="ECO:0000313" key="11">
    <source>
        <dbReference type="EMBL" id="AZQ92413.1"/>
    </source>
</evidence>
<dbReference type="GO" id="GO:0004400">
    <property type="term" value="F:histidinol-phosphate transaminase activity"/>
    <property type="evidence" value="ECO:0007669"/>
    <property type="project" value="UniProtKB-UniRule"/>
</dbReference>
<dbReference type="GO" id="GO:0030170">
    <property type="term" value="F:pyridoxal phosphate binding"/>
    <property type="evidence" value="ECO:0007669"/>
    <property type="project" value="InterPro"/>
</dbReference>
<dbReference type="InterPro" id="IPR015421">
    <property type="entry name" value="PyrdxlP-dep_Trfase_major"/>
</dbReference>
<evidence type="ECO:0000256" key="3">
    <source>
        <dbReference type="ARBA" id="ARBA00007970"/>
    </source>
</evidence>
<feature type="domain" description="Aminotransferase class I/classII large" evidence="10">
    <location>
        <begin position="28"/>
        <end position="357"/>
    </location>
</feature>
<dbReference type="InterPro" id="IPR015422">
    <property type="entry name" value="PyrdxlP-dep_Trfase_small"/>
</dbReference>
<evidence type="ECO:0000313" key="12">
    <source>
        <dbReference type="Proteomes" id="UP000280228"/>
    </source>
</evidence>
<dbReference type="AlphaFoldDB" id="A0A3A9SR30"/>
<dbReference type="CDD" id="cd00609">
    <property type="entry name" value="AAT_like"/>
    <property type="match status" value="1"/>
</dbReference>
<dbReference type="PANTHER" id="PTHR43643:SF3">
    <property type="entry name" value="HISTIDINOL-PHOSPHATE AMINOTRANSFERASE"/>
    <property type="match status" value="1"/>
</dbReference>
<comment type="pathway">
    <text evidence="2 9">Amino-acid biosynthesis; L-histidine biosynthesis; L-histidine from 5-phospho-alpha-D-ribose 1-diphosphate: step 7/9.</text>
</comment>